<protein>
    <submittedName>
        <fullName evidence="1">Uncharacterized protein</fullName>
    </submittedName>
</protein>
<dbReference type="EMBL" id="FXBJ01000002">
    <property type="protein sequence ID" value="SMH31338.1"/>
    <property type="molecule type" value="Genomic_DNA"/>
</dbReference>
<keyword evidence="2" id="KW-1185">Reference proteome</keyword>
<evidence type="ECO:0000313" key="2">
    <source>
        <dbReference type="Proteomes" id="UP000193435"/>
    </source>
</evidence>
<name>A0A1X7N1Y6_9LACT</name>
<reference evidence="1 2" key="1">
    <citation type="submission" date="2017-04" db="EMBL/GenBank/DDBJ databases">
        <authorList>
            <person name="Afonso C.L."/>
            <person name="Miller P.J."/>
            <person name="Scott M.A."/>
            <person name="Spackman E."/>
            <person name="Goraichik I."/>
            <person name="Dimitrov K.M."/>
            <person name="Suarez D.L."/>
            <person name="Swayne D.E."/>
        </authorList>
    </citation>
    <scope>NUCLEOTIDE SEQUENCE [LARGE SCALE GENOMIC DNA]</scope>
    <source>
        <strain evidence="1 2">LMG26642</strain>
    </source>
</reference>
<dbReference type="AlphaFoldDB" id="A0A1X7N1Y6"/>
<accession>A0A1X7N1Y6</accession>
<dbReference type="Proteomes" id="UP000193435">
    <property type="component" value="Unassembled WGS sequence"/>
</dbReference>
<gene>
    <name evidence="1" type="ORF">SAMN04488700_1251</name>
</gene>
<dbReference type="RefSeq" id="WP_085559429.1">
    <property type="nucleotide sequence ID" value="NZ_FXBJ01000002.1"/>
</dbReference>
<proteinExistence type="predicted"/>
<evidence type="ECO:0000313" key="1">
    <source>
        <dbReference type="EMBL" id="SMH31338.1"/>
    </source>
</evidence>
<organism evidence="1 2">
    <name type="scientific">Carnobacterium iners</name>
    <dbReference type="NCBI Taxonomy" id="1073423"/>
    <lineage>
        <taxon>Bacteria</taxon>
        <taxon>Bacillati</taxon>
        <taxon>Bacillota</taxon>
        <taxon>Bacilli</taxon>
        <taxon>Lactobacillales</taxon>
        <taxon>Carnobacteriaceae</taxon>
        <taxon>Carnobacterium</taxon>
    </lineage>
</organism>
<sequence>MDFEHILTTKITINGVFQDFQLYSGKFYLWLSTNELAIYDWNKWVRHLAFVDRTIYFEPQPTEQLTLKLEALEPFKEKSIFFSEPIYDSAIFDHVLYYSDASGFYRYSLIAKEAKKEHLSSIPMYQINLSKNGRMALAAAEKGLFECLVSSYYLFNEPVHQLNPRLVQLSTRYTSKTEWQNHDLIQYGENPQVDTYLLKMSEKKGLLQLVKGEPIYSTIKNHTASIQELPLSLSLDKPSMDSGVLFSFETDKVTLKKIRFIVLNIFKF</sequence>